<feature type="signal peptide" evidence="1">
    <location>
        <begin position="1"/>
        <end position="25"/>
    </location>
</feature>
<organism evidence="4 5">
    <name type="scientific">Paenibacillus hemerocallicola</name>
    <dbReference type="NCBI Taxonomy" id="1172614"/>
    <lineage>
        <taxon>Bacteria</taxon>
        <taxon>Bacillati</taxon>
        <taxon>Bacillota</taxon>
        <taxon>Bacilli</taxon>
        <taxon>Bacillales</taxon>
        <taxon>Paenibacillaceae</taxon>
        <taxon>Paenibacillus</taxon>
    </lineage>
</organism>
<dbReference type="AlphaFoldDB" id="A0A5C4SZE9"/>
<dbReference type="Gene3D" id="3.40.50.1110">
    <property type="entry name" value="SGNH hydrolase"/>
    <property type="match status" value="1"/>
</dbReference>
<feature type="chain" id="PRO_5022989652" evidence="1">
    <location>
        <begin position="26"/>
        <end position="410"/>
    </location>
</feature>
<dbReference type="SUPFAM" id="SSF55383">
    <property type="entry name" value="Copper amine oxidase, domain N"/>
    <property type="match status" value="1"/>
</dbReference>
<name>A0A5C4SZE9_9BACL</name>
<evidence type="ECO:0000259" key="2">
    <source>
        <dbReference type="Pfam" id="PF07833"/>
    </source>
</evidence>
<dbReference type="OrthoDB" id="2987164at2"/>
<protein>
    <submittedName>
        <fullName evidence="4">Copper amine oxidase</fullName>
    </submittedName>
</protein>
<evidence type="ECO:0000313" key="5">
    <source>
        <dbReference type="Proteomes" id="UP000307943"/>
    </source>
</evidence>
<dbReference type="InterPro" id="IPR036582">
    <property type="entry name" value="Mao_N_sf"/>
</dbReference>
<evidence type="ECO:0000256" key="1">
    <source>
        <dbReference type="SAM" id="SignalP"/>
    </source>
</evidence>
<dbReference type="GO" id="GO:0004622">
    <property type="term" value="F:phosphatidylcholine lysophospholipase activity"/>
    <property type="evidence" value="ECO:0007669"/>
    <property type="project" value="TreeGrafter"/>
</dbReference>
<accession>A0A5C4SZE9</accession>
<evidence type="ECO:0000313" key="4">
    <source>
        <dbReference type="EMBL" id="TNJ62063.1"/>
    </source>
</evidence>
<proteinExistence type="predicted"/>
<dbReference type="RefSeq" id="WP_139606436.1">
    <property type="nucleotide sequence ID" value="NZ_VDCQ01000066.1"/>
</dbReference>
<dbReference type="Proteomes" id="UP000307943">
    <property type="component" value="Unassembled WGS sequence"/>
</dbReference>
<dbReference type="SUPFAM" id="SSF52266">
    <property type="entry name" value="SGNH hydrolase"/>
    <property type="match status" value="1"/>
</dbReference>
<keyword evidence="1" id="KW-0732">Signal</keyword>
<feature type="domain" description="SGNH hydrolase-type esterase" evidence="3">
    <location>
        <begin position="38"/>
        <end position="268"/>
    </location>
</feature>
<dbReference type="PANTHER" id="PTHR30383:SF5">
    <property type="entry name" value="SGNH HYDROLASE-TYPE ESTERASE DOMAIN-CONTAINING PROTEIN"/>
    <property type="match status" value="1"/>
</dbReference>
<dbReference type="Gene3D" id="3.30.457.10">
    <property type="entry name" value="Copper amine oxidase-like, N-terminal domain"/>
    <property type="match status" value="1"/>
</dbReference>
<dbReference type="Pfam" id="PF13472">
    <property type="entry name" value="Lipase_GDSL_2"/>
    <property type="match status" value="1"/>
</dbReference>
<dbReference type="EMBL" id="VDCQ01000066">
    <property type="protein sequence ID" value="TNJ62063.1"/>
    <property type="molecule type" value="Genomic_DNA"/>
</dbReference>
<dbReference type="InterPro" id="IPR013830">
    <property type="entry name" value="SGNH_hydro"/>
</dbReference>
<comment type="caution">
    <text evidence="4">The sequence shown here is derived from an EMBL/GenBank/DDBJ whole genome shotgun (WGS) entry which is preliminary data.</text>
</comment>
<dbReference type="InterPro" id="IPR036514">
    <property type="entry name" value="SGNH_hydro_sf"/>
</dbReference>
<keyword evidence="5" id="KW-1185">Reference proteome</keyword>
<reference evidence="4 5" key="1">
    <citation type="submission" date="2019-05" db="EMBL/GenBank/DDBJ databases">
        <title>We sequenced the genome of Paenibacillus hemerocallicola KCTC 33185 for further insight into its adaptation and study the phylogeny of Paenibacillus.</title>
        <authorList>
            <person name="Narsing Rao M.P."/>
        </authorList>
    </citation>
    <scope>NUCLEOTIDE SEQUENCE [LARGE SCALE GENOMIC DNA]</scope>
    <source>
        <strain evidence="4 5">KCTC 33185</strain>
    </source>
</reference>
<dbReference type="InterPro" id="IPR051532">
    <property type="entry name" value="Ester_Hydrolysis_Enzymes"/>
</dbReference>
<dbReference type="PANTHER" id="PTHR30383">
    <property type="entry name" value="THIOESTERASE 1/PROTEASE 1/LYSOPHOSPHOLIPASE L1"/>
    <property type="match status" value="1"/>
</dbReference>
<gene>
    <name evidence="4" type="ORF">FE784_32595</name>
</gene>
<sequence>MKRRACSLCLAFCLILSLIAPAALAADSRSPSAEKYVVFGDSLAIGFEPGMTTTSVPYGYTDRLYEQALLHGRATIANYGIGGLTSSGLKAMLQAVVDGSTVKGADIQKSLPDPRADQVVGDTSKIKADIAAATLITITIGGNDIGASILSELTTMDDTQLEEFSTKWMKTYTDNLTSALQNIFTINKNVRIYVADQYSPIPAVLKSEYPKAQKLKDRFTATLKQVEQSFRKNSYNITAVPVAEAFVGNEGLYSHIAMRDIHPNQSGYGKIAEIFSKSIWGEYRTDLAKTEPITVVVAGRTVQTNHLPALIQDSTFVPLREYSEGLGATVDWEDSTKTATVRYNGNSVALTIDSTTIAVNGVRKQIDLAPPHSHESAGETKTYIPLRLMAEGLGFDVQYVQQSRTAYINP</sequence>
<feature type="domain" description="Copper amine oxidase-like N-terminal" evidence="2">
    <location>
        <begin position="296"/>
        <end position="408"/>
    </location>
</feature>
<evidence type="ECO:0000259" key="3">
    <source>
        <dbReference type="Pfam" id="PF13472"/>
    </source>
</evidence>
<dbReference type="Pfam" id="PF07833">
    <property type="entry name" value="Cu_amine_oxidN1"/>
    <property type="match status" value="1"/>
</dbReference>
<dbReference type="InterPro" id="IPR012854">
    <property type="entry name" value="Cu_amine_oxidase-like_N"/>
</dbReference>